<gene>
    <name evidence="1" type="ORF">HSEST_0617</name>
</gene>
<organism evidence="1 2">
    <name type="scientific">Halapricum desulfuricans</name>
    <dbReference type="NCBI Taxonomy" id="2841257"/>
    <lineage>
        <taxon>Archaea</taxon>
        <taxon>Methanobacteriati</taxon>
        <taxon>Methanobacteriota</taxon>
        <taxon>Stenosarchaea group</taxon>
        <taxon>Halobacteria</taxon>
        <taxon>Halobacteriales</taxon>
        <taxon>Haloarculaceae</taxon>
        <taxon>Halapricum</taxon>
    </lineage>
</organism>
<sequence>MTSNPVFDGDIESSADFEAALHALLVAALENGVDPRGSWEYRSDGPSSDWEVMVAELQPRDADI</sequence>
<evidence type="ECO:0000313" key="2">
    <source>
        <dbReference type="Proteomes" id="UP000663292"/>
    </source>
</evidence>
<keyword evidence="2" id="KW-1185">Reference proteome</keyword>
<dbReference type="Proteomes" id="UP000663292">
    <property type="component" value="Chromosome"/>
</dbReference>
<name>A0A897NTQ4_9EURY</name>
<evidence type="ECO:0000313" key="1">
    <source>
        <dbReference type="EMBL" id="QSG14163.1"/>
    </source>
</evidence>
<protein>
    <submittedName>
        <fullName evidence="1">Uncharacterized protein</fullName>
    </submittedName>
</protein>
<accession>A0A897NTQ4</accession>
<dbReference type="EMBL" id="CP064791">
    <property type="protein sequence ID" value="QSG14163.1"/>
    <property type="molecule type" value="Genomic_DNA"/>
</dbReference>
<dbReference type="GeneID" id="68857257"/>
<proteinExistence type="predicted"/>
<dbReference type="RefSeq" id="WP_229122106.1">
    <property type="nucleotide sequence ID" value="NZ_CP064791.1"/>
</dbReference>
<dbReference type="AlphaFoldDB" id="A0A897NTQ4"/>
<reference evidence="1 2" key="1">
    <citation type="submission" date="2020-11" db="EMBL/GenBank/DDBJ databases">
        <title>Carbohydrate-dependent, anaerobic sulfur respiration: A novel catabolism in halophilic archaea.</title>
        <authorList>
            <person name="Sorokin D.Y."/>
            <person name="Messina E."/>
            <person name="Smedile F."/>
            <person name="La Cono V."/>
            <person name="Hallsworth J.E."/>
            <person name="Yakimov M.M."/>
        </authorList>
    </citation>
    <scope>NUCLEOTIDE SEQUENCE [LARGE SCALE GENOMIC DNA]</scope>
    <source>
        <strain evidence="1 2">HSR-Est</strain>
    </source>
</reference>